<accession>A0A9P6ASP9</accession>
<dbReference type="InterPro" id="IPR018108">
    <property type="entry name" value="MCP_transmembrane"/>
</dbReference>
<dbReference type="SUPFAM" id="SSF103506">
    <property type="entry name" value="Mitochondrial carrier"/>
    <property type="match status" value="1"/>
</dbReference>
<evidence type="ECO:0000256" key="1">
    <source>
        <dbReference type="ARBA" id="ARBA00004448"/>
    </source>
</evidence>
<evidence type="ECO:0000256" key="11">
    <source>
        <dbReference type="RuleBase" id="RU000488"/>
    </source>
</evidence>
<comment type="subcellular location">
    <subcellularLocation>
        <location evidence="1">Mitochondrion inner membrane</location>
        <topology evidence="1">Multi-pass membrane protein</topology>
    </subcellularLocation>
</comment>
<comment type="similarity">
    <text evidence="2 11">Belongs to the mitochondrial carrier (TC 2.A.29) family.</text>
</comment>
<evidence type="ECO:0000313" key="12">
    <source>
        <dbReference type="EMBL" id="KAF9510989.1"/>
    </source>
</evidence>
<dbReference type="Gene3D" id="1.50.40.10">
    <property type="entry name" value="Mitochondrial carrier domain"/>
    <property type="match status" value="1"/>
</dbReference>
<dbReference type="GO" id="GO:0055085">
    <property type="term" value="P:transmembrane transport"/>
    <property type="evidence" value="ECO:0007669"/>
    <property type="project" value="InterPro"/>
</dbReference>
<dbReference type="PANTHER" id="PTHR45667">
    <property type="entry name" value="S-ADENOSYLMETHIONINE MITOCHONDRIAL CARRIER PROTEIN"/>
    <property type="match status" value="1"/>
</dbReference>
<evidence type="ECO:0000313" key="13">
    <source>
        <dbReference type="Proteomes" id="UP000886523"/>
    </source>
</evidence>
<feature type="repeat" description="Solcar" evidence="10">
    <location>
        <begin position="120"/>
        <end position="205"/>
    </location>
</feature>
<dbReference type="EMBL" id="MU129007">
    <property type="protein sequence ID" value="KAF9510989.1"/>
    <property type="molecule type" value="Genomic_DNA"/>
</dbReference>
<dbReference type="GO" id="GO:0005743">
    <property type="term" value="C:mitochondrial inner membrane"/>
    <property type="evidence" value="ECO:0007669"/>
    <property type="project" value="UniProtKB-SubCell"/>
</dbReference>
<keyword evidence="4 10" id="KW-0812">Transmembrane</keyword>
<gene>
    <name evidence="12" type="ORF">BS47DRAFT_1215862</name>
</gene>
<evidence type="ECO:0000256" key="10">
    <source>
        <dbReference type="PROSITE-ProRule" id="PRU00282"/>
    </source>
</evidence>
<evidence type="ECO:0000256" key="2">
    <source>
        <dbReference type="ARBA" id="ARBA00006375"/>
    </source>
</evidence>
<evidence type="ECO:0008006" key="14">
    <source>
        <dbReference type="Google" id="ProtNLM"/>
    </source>
</evidence>
<dbReference type="AlphaFoldDB" id="A0A9P6ASP9"/>
<dbReference type="Pfam" id="PF00153">
    <property type="entry name" value="Mito_carr"/>
    <property type="match status" value="4"/>
</dbReference>
<dbReference type="Proteomes" id="UP000886523">
    <property type="component" value="Unassembled WGS sequence"/>
</dbReference>
<keyword evidence="8" id="KW-0496">Mitochondrion</keyword>
<name>A0A9P6ASP9_9AGAM</name>
<dbReference type="PROSITE" id="PS50920">
    <property type="entry name" value="SOLCAR"/>
    <property type="match status" value="3"/>
</dbReference>
<evidence type="ECO:0000256" key="9">
    <source>
        <dbReference type="ARBA" id="ARBA00023136"/>
    </source>
</evidence>
<dbReference type="InterPro" id="IPR002067">
    <property type="entry name" value="MCP"/>
</dbReference>
<feature type="repeat" description="Solcar" evidence="10">
    <location>
        <begin position="214"/>
        <end position="302"/>
    </location>
</feature>
<proteinExistence type="inferred from homology"/>
<evidence type="ECO:0000256" key="3">
    <source>
        <dbReference type="ARBA" id="ARBA00022448"/>
    </source>
</evidence>
<dbReference type="OrthoDB" id="415315at2759"/>
<evidence type="ECO:0000256" key="5">
    <source>
        <dbReference type="ARBA" id="ARBA00022737"/>
    </source>
</evidence>
<keyword evidence="5" id="KW-0677">Repeat</keyword>
<dbReference type="FunFam" id="1.50.40.10:FF:000018">
    <property type="entry name" value="S-adenosylmethionine mitochondrial carrier protein-like"/>
    <property type="match status" value="1"/>
</dbReference>
<dbReference type="PRINTS" id="PR00926">
    <property type="entry name" value="MITOCARRIER"/>
</dbReference>
<keyword evidence="9 10" id="KW-0472">Membrane</keyword>
<evidence type="ECO:0000256" key="8">
    <source>
        <dbReference type="ARBA" id="ARBA00023128"/>
    </source>
</evidence>
<comment type="caution">
    <text evidence="12">The sequence shown here is derived from an EMBL/GenBank/DDBJ whole genome shotgun (WGS) entry which is preliminary data.</text>
</comment>
<keyword evidence="13" id="KW-1185">Reference proteome</keyword>
<reference evidence="12" key="1">
    <citation type="journal article" date="2020" name="Nat. Commun.">
        <title>Large-scale genome sequencing of mycorrhizal fungi provides insights into the early evolution of symbiotic traits.</title>
        <authorList>
            <person name="Miyauchi S."/>
            <person name="Kiss E."/>
            <person name="Kuo A."/>
            <person name="Drula E."/>
            <person name="Kohler A."/>
            <person name="Sanchez-Garcia M."/>
            <person name="Morin E."/>
            <person name="Andreopoulos B."/>
            <person name="Barry K.W."/>
            <person name="Bonito G."/>
            <person name="Buee M."/>
            <person name="Carver A."/>
            <person name="Chen C."/>
            <person name="Cichocki N."/>
            <person name="Clum A."/>
            <person name="Culley D."/>
            <person name="Crous P.W."/>
            <person name="Fauchery L."/>
            <person name="Girlanda M."/>
            <person name="Hayes R.D."/>
            <person name="Keri Z."/>
            <person name="LaButti K."/>
            <person name="Lipzen A."/>
            <person name="Lombard V."/>
            <person name="Magnuson J."/>
            <person name="Maillard F."/>
            <person name="Murat C."/>
            <person name="Nolan M."/>
            <person name="Ohm R.A."/>
            <person name="Pangilinan J."/>
            <person name="Pereira M.F."/>
            <person name="Perotto S."/>
            <person name="Peter M."/>
            <person name="Pfister S."/>
            <person name="Riley R."/>
            <person name="Sitrit Y."/>
            <person name="Stielow J.B."/>
            <person name="Szollosi G."/>
            <person name="Zifcakova L."/>
            <person name="Stursova M."/>
            <person name="Spatafora J.W."/>
            <person name="Tedersoo L."/>
            <person name="Vaario L.M."/>
            <person name="Yamada A."/>
            <person name="Yan M."/>
            <person name="Wang P."/>
            <person name="Xu J."/>
            <person name="Bruns T."/>
            <person name="Baldrian P."/>
            <person name="Vilgalys R."/>
            <person name="Dunand C."/>
            <person name="Henrissat B."/>
            <person name="Grigoriev I.V."/>
            <person name="Hibbett D."/>
            <person name="Nagy L.G."/>
            <person name="Martin F.M."/>
        </authorList>
    </citation>
    <scope>NUCLEOTIDE SEQUENCE</scope>
    <source>
        <strain evidence="12">UP504</strain>
    </source>
</reference>
<evidence type="ECO:0000256" key="7">
    <source>
        <dbReference type="ARBA" id="ARBA00022989"/>
    </source>
</evidence>
<feature type="repeat" description="Solcar" evidence="10">
    <location>
        <begin position="39"/>
        <end position="112"/>
    </location>
</feature>
<keyword evidence="3 11" id="KW-0813">Transport</keyword>
<organism evidence="12 13">
    <name type="scientific">Hydnum rufescens UP504</name>
    <dbReference type="NCBI Taxonomy" id="1448309"/>
    <lineage>
        <taxon>Eukaryota</taxon>
        <taxon>Fungi</taxon>
        <taxon>Dikarya</taxon>
        <taxon>Basidiomycota</taxon>
        <taxon>Agaricomycotina</taxon>
        <taxon>Agaricomycetes</taxon>
        <taxon>Cantharellales</taxon>
        <taxon>Hydnaceae</taxon>
        <taxon>Hydnum</taxon>
    </lineage>
</organism>
<evidence type="ECO:0000256" key="4">
    <source>
        <dbReference type="ARBA" id="ARBA00022692"/>
    </source>
</evidence>
<keyword evidence="7" id="KW-1133">Transmembrane helix</keyword>
<dbReference type="InterPro" id="IPR023395">
    <property type="entry name" value="MCP_dom_sf"/>
</dbReference>
<keyword evidence="6" id="KW-0999">Mitochondrion inner membrane</keyword>
<sequence>MREHIQFPPVFEMCVKMLYITSATVDLVIRSYNEFGLTAELPQSLVAGGAAGTSVDLLFFPIDTIKTRLQSTQGLIAAGGFRGVYRGVGSVIVGSAPGAAAFFTTYDYLKHNLPSPLSHPSPLNHVVAASIGECVACLVRVPTEVVKSRTQTSSYGLSASSRDAFRNVLRADGILGLYRGFRITIAREIPFTSLQFPLYEYLKSALAARLQRPLRAHEAAACGSLAGGVAAAATTPLDVLKTRVMLDMQSDRTSKGAILRRLKAIYQKEGLRALFSGVVPRTLWISAGGACFLGVYEMTVSSRFTAAL</sequence>
<protein>
    <recommendedName>
        <fullName evidence="14">S-adenosylmethionine transporter</fullName>
    </recommendedName>
</protein>
<evidence type="ECO:0000256" key="6">
    <source>
        <dbReference type="ARBA" id="ARBA00022792"/>
    </source>
</evidence>